<feature type="transmembrane region" description="Helical" evidence="8">
    <location>
        <begin position="286"/>
        <end position="310"/>
    </location>
</feature>
<dbReference type="PROSITE" id="PS50850">
    <property type="entry name" value="MFS"/>
    <property type="match status" value="1"/>
</dbReference>
<dbReference type="InterPro" id="IPR020846">
    <property type="entry name" value="MFS_dom"/>
</dbReference>
<feature type="transmembrane region" description="Helical" evidence="8">
    <location>
        <begin position="443"/>
        <end position="467"/>
    </location>
</feature>
<comment type="similarity">
    <text evidence="2">Belongs to the major facilitator superfamily. Monocarboxylate porter (TC 2.A.1.13) family.</text>
</comment>
<evidence type="ECO:0000259" key="9">
    <source>
        <dbReference type="PROSITE" id="PS50850"/>
    </source>
</evidence>
<evidence type="ECO:0000256" key="2">
    <source>
        <dbReference type="ARBA" id="ARBA00006727"/>
    </source>
</evidence>
<evidence type="ECO:0000256" key="8">
    <source>
        <dbReference type="SAM" id="Phobius"/>
    </source>
</evidence>
<feature type="transmembrane region" description="Helical" evidence="8">
    <location>
        <begin position="84"/>
        <end position="104"/>
    </location>
</feature>
<dbReference type="InterPro" id="IPR050327">
    <property type="entry name" value="Proton-linked_MCT"/>
</dbReference>
<evidence type="ECO:0000313" key="11">
    <source>
        <dbReference type="Proteomes" id="UP001590951"/>
    </source>
</evidence>
<feature type="transmembrane region" description="Helical" evidence="8">
    <location>
        <begin position="124"/>
        <end position="142"/>
    </location>
</feature>
<organism evidence="10 11">
    <name type="scientific">Lepraria finkii</name>
    <dbReference type="NCBI Taxonomy" id="1340010"/>
    <lineage>
        <taxon>Eukaryota</taxon>
        <taxon>Fungi</taxon>
        <taxon>Dikarya</taxon>
        <taxon>Ascomycota</taxon>
        <taxon>Pezizomycotina</taxon>
        <taxon>Lecanoromycetes</taxon>
        <taxon>OSLEUM clade</taxon>
        <taxon>Lecanoromycetidae</taxon>
        <taxon>Lecanorales</taxon>
        <taxon>Lecanorineae</taxon>
        <taxon>Stereocaulaceae</taxon>
        <taxon>Lepraria</taxon>
    </lineage>
</organism>
<feature type="compositionally biased region" description="Basic and acidic residues" evidence="7">
    <location>
        <begin position="13"/>
        <end position="28"/>
    </location>
</feature>
<proteinExistence type="inferred from homology"/>
<keyword evidence="6 8" id="KW-0472">Membrane</keyword>
<feature type="transmembrane region" description="Helical" evidence="8">
    <location>
        <begin position="322"/>
        <end position="341"/>
    </location>
</feature>
<feature type="transmembrane region" description="Helical" evidence="8">
    <location>
        <begin position="243"/>
        <end position="263"/>
    </location>
</feature>
<protein>
    <recommendedName>
        <fullName evidence="9">Major facilitator superfamily (MFS) profile domain-containing protein</fullName>
    </recommendedName>
</protein>
<feature type="transmembrane region" description="Helical" evidence="8">
    <location>
        <begin position="378"/>
        <end position="401"/>
    </location>
</feature>
<feature type="transmembrane region" description="Helical" evidence="8">
    <location>
        <begin position="413"/>
        <end position="431"/>
    </location>
</feature>
<dbReference type="EMBL" id="JBHFEH010000008">
    <property type="protein sequence ID" value="KAL2056407.1"/>
    <property type="molecule type" value="Genomic_DNA"/>
</dbReference>
<evidence type="ECO:0000256" key="4">
    <source>
        <dbReference type="ARBA" id="ARBA00022692"/>
    </source>
</evidence>
<feature type="transmembrane region" description="Helical" evidence="8">
    <location>
        <begin position="211"/>
        <end position="231"/>
    </location>
</feature>
<evidence type="ECO:0000256" key="3">
    <source>
        <dbReference type="ARBA" id="ARBA00022448"/>
    </source>
</evidence>
<dbReference type="CDD" id="cd17352">
    <property type="entry name" value="MFS_MCT_SLC16"/>
    <property type="match status" value="1"/>
</dbReference>
<dbReference type="Pfam" id="PF07690">
    <property type="entry name" value="MFS_1"/>
    <property type="match status" value="1"/>
</dbReference>
<dbReference type="PANTHER" id="PTHR11360:SF224">
    <property type="entry name" value="MAJOR FACILITATOR SUPERFAMILY (MFS) PROFILE DOMAIN-CONTAINING PROTEIN-RELATED"/>
    <property type="match status" value="1"/>
</dbReference>
<feature type="domain" description="Major facilitator superfamily (MFS) profile" evidence="9">
    <location>
        <begin position="83"/>
        <end position="474"/>
    </location>
</feature>
<dbReference type="InterPro" id="IPR011701">
    <property type="entry name" value="MFS"/>
</dbReference>
<feature type="transmembrane region" description="Helical" evidence="8">
    <location>
        <begin position="179"/>
        <end position="199"/>
    </location>
</feature>
<evidence type="ECO:0000256" key="5">
    <source>
        <dbReference type="ARBA" id="ARBA00022989"/>
    </source>
</evidence>
<feature type="compositionally biased region" description="Polar residues" evidence="7">
    <location>
        <begin position="1"/>
        <end position="11"/>
    </location>
</feature>
<name>A0ABR4BEY1_9LECA</name>
<keyword evidence="4 8" id="KW-0812">Transmembrane</keyword>
<comment type="caution">
    <text evidence="10">The sequence shown here is derived from an EMBL/GenBank/DDBJ whole genome shotgun (WGS) entry which is preliminary data.</text>
</comment>
<comment type="subcellular location">
    <subcellularLocation>
        <location evidence="1">Membrane</location>
        <topology evidence="1">Multi-pass membrane protein</topology>
    </subcellularLocation>
</comment>
<dbReference type="Gene3D" id="1.20.1250.20">
    <property type="entry name" value="MFS general substrate transporter like domains"/>
    <property type="match status" value="2"/>
</dbReference>
<feature type="transmembrane region" description="Helical" evidence="8">
    <location>
        <begin position="154"/>
        <end position="173"/>
    </location>
</feature>
<accession>A0ABR4BEY1</accession>
<dbReference type="PANTHER" id="PTHR11360">
    <property type="entry name" value="MONOCARBOXYLATE TRANSPORTER"/>
    <property type="match status" value="1"/>
</dbReference>
<evidence type="ECO:0000313" key="10">
    <source>
        <dbReference type="EMBL" id="KAL2056407.1"/>
    </source>
</evidence>
<feature type="region of interest" description="Disordered" evidence="7">
    <location>
        <begin position="1"/>
        <end position="52"/>
    </location>
</feature>
<evidence type="ECO:0000256" key="1">
    <source>
        <dbReference type="ARBA" id="ARBA00004141"/>
    </source>
</evidence>
<dbReference type="SUPFAM" id="SSF103473">
    <property type="entry name" value="MFS general substrate transporter"/>
    <property type="match status" value="1"/>
</dbReference>
<keyword evidence="5 8" id="KW-1133">Transmembrane helix</keyword>
<dbReference type="InterPro" id="IPR036259">
    <property type="entry name" value="MFS_trans_sf"/>
</dbReference>
<keyword evidence="11" id="KW-1185">Reference proteome</keyword>
<gene>
    <name evidence="10" type="ORF">ABVK25_003430</name>
</gene>
<keyword evidence="3" id="KW-0813">Transport</keyword>
<feature type="transmembrane region" description="Helical" evidence="8">
    <location>
        <begin position="353"/>
        <end position="372"/>
    </location>
</feature>
<evidence type="ECO:0000256" key="6">
    <source>
        <dbReference type="ARBA" id="ARBA00023136"/>
    </source>
</evidence>
<reference evidence="10 11" key="1">
    <citation type="submission" date="2024-09" db="EMBL/GenBank/DDBJ databases">
        <title>Rethinking Asexuality: The Enigmatic Case of Functional Sexual Genes in Lepraria (Stereocaulaceae).</title>
        <authorList>
            <person name="Doellman M."/>
            <person name="Sun Y."/>
            <person name="Barcenas-Pena A."/>
            <person name="Lumbsch H.T."/>
            <person name="Grewe F."/>
        </authorList>
    </citation>
    <scope>NUCLEOTIDE SEQUENCE [LARGE SCALE GENOMIC DNA]</scope>
    <source>
        <strain evidence="10 11">Grewe 0041</strain>
    </source>
</reference>
<sequence>MATMDDSSGTEATMDHEKTSTEVREHFPPHYSMPRDNMKTEANIMPDASEETHDLDIEKAAQDEKPKPPGGFDSSSFPDGGWEAWLAVSGAFCCLFSSFGWINAIGVFQTYYETGPLSQYSPSTISWIPAFEVFMMFLGGPIWGKLYDNYGPRYLLAVGSFLHVFGLMMASLSTKYYQFLLSQGVCSPIGASLIFYPAMSSTGTWFFKKRAFAFGVMTAGSSLGGVIFPIMIERLIAERGFPWAMRAAAFLILGLLIYANFTVKSRLPPTPKPWSLMDFVTPFMELPYFLTVFAAFLFFFGMFLPFTFIILSAQYNGMSANLSGYLLAILNATSIFGRTLPGWIADKMGRFNTMVVTSFLSTILVLALWLPAKGNVPYILFAAFFGFSSGAFVSLAPALIVQISDVRQIGIRTGSMFAAISVAALCGNPIGGALVSHADGNYLHLQIFCGVVMFAGSCVFVAARYSLEGLDLRKKV</sequence>
<evidence type="ECO:0000256" key="7">
    <source>
        <dbReference type="SAM" id="MobiDB-lite"/>
    </source>
</evidence>
<dbReference type="Proteomes" id="UP001590951">
    <property type="component" value="Unassembled WGS sequence"/>
</dbReference>